<dbReference type="InterPro" id="IPR036397">
    <property type="entry name" value="RNaseH_sf"/>
</dbReference>
<dbReference type="InterPro" id="IPR039537">
    <property type="entry name" value="Retrotran_Ty1/copia-like"/>
</dbReference>
<feature type="domain" description="Integrase catalytic" evidence="12">
    <location>
        <begin position="654"/>
        <end position="831"/>
    </location>
</feature>
<dbReference type="Pfam" id="PF25597">
    <property type="entry name" value="SH3_retrovirus"/>
    <property type="match status" value="1"/>
</dbReference>
<protein>
    <submittedName>
        <fullName evidence="13">Transcription factor</fullName>
    </submittedName>
</protein>
<accession>A0A2G8S3F3</accession>
<dbReference type="PROSITE" id="PS50994">
    <property type="entry name" value="INTEGRASE"/>
    <property type="match status" value="1"/>
</dbReference>
<dbReference type="CDD" id="cd09272">
    <property type="entry name" value="RNase_HI_RT_Ty1"/>
    <property type="match status" value="1"/>
</dbReference>
<dbReference type="GO" id="GO:0003723">
    <property type="term" value="F:RNA binding"/>
    <property type="evidence" value="ECO:0007669"/>
    <property type="project" value="UniProtKB-KW"/>
</dbReference>
<proteinExistence type="predicted"/>
<evidence type="ECO:0000313" key="14">
    <source>
        <dbReference type="Proteomes" id="UP000230002"/>
    </source>
</evidence>
<keyword evidence="1" id="KW-0815">Transposition</keyword>
<dbReference type="PANTHER" id="PTHR42648">
    <property type="entry name" value="TRANSPOSASE, PUTATIVE-RELATED"/>
    <property type="match status" value="1"/>
</dbReference>
<feature type="compositionally biased region" description="Basic and acidic residues" evidence="10">
    <location>
        <begin position="234"/>
        <end position="243"/>
    </location>
</feature>
<feature type="compositionally biased region" description="Pro residues" evidence="10">
    <location>
        <begin position="405"/>
        <end position="414"/>
    </location>
</feature>
<comment type="catalytic activity">
    <reaction evidence="7">
        <text>DNA(n) + a 2'-deoxyribonucleoside 5'-triphosphate = DNA(n+1) + diphosphate</text>
        <dbReference type="Rhea" id="RHEA:22508"/>
        <dbReference type="Rhea" id="RHEA-COMP:17339"/>
        <dbReference type="Rhea" id="RHEA-COMP:17340"/>
        <dbReference type="ChEBI" id="CHEBI:33019"/>
        <dbReference type="ChEBI" id="CHEBI:61560"/>
        <dbReference type="ChEBI" id="CHEBI:173112"/>
        <dbReference type="EC" id="2.7.7.49"/>
    </reaction>
</comment>
<dbReference type="Gene3D" id="3.30.420.10">
    <property type="entry name" value="Ribonuclease H-like superfamily/Ribonuclease H"/>
    <property type="match status" value="1"/>
</dbReference>
<evidence type="ECO:0000256" key="1">
    <source>
        <dbReference type="ARBA" id="ARBA00022578"/>
    </source>
</evidence>
<evidence type="ECO:0000256" key="10">
    <source>
        <dbReference type="SAM" id="MobiDB-lite"/>
    </source>
</evidence>
<sequence length="1519" mass="166601">MSSSTSLADFVNAIDKLEVRGKNWVSFKRNFTIAVRQKDVWDHFDGTSPRPTPADAKAPTPVETKALKEWSKAENTALYLLLLKIPEAILSKYEDLDTVALMWSAISDEFQKKSLLARTTLRADFMSMRATPGADLHSEFDRVRAAYSELSNVGIAISDGEYSSMLVSFLPSELSSFVSQLSATAKLAQRLNPAQTTATPAAGTGTAAGTDQPVIAPDLLMELALEEWDRRQLDKRTKAKAKDSGVAAAALSSEKPKTKGRSGPKKPVGVCWTCGGTGHRHAVCPSPSNDKNSKGKDAKDAVKQPKPPAAGAPVGTGAVATASIVEVDSVAGAWIATPAEDAIPLARDPWSDDDSVPELSPCPDHDDYADDGDSMPELQTVSDSSEASDDAHSRRGSSADTANHSPPPPPPRSEPVPLSVRLAGIATWLEELPRPGEQEDPAPVDVTVSAAVQPSTDANAASPSQPTDLYDSGASHHMSPHRQDFTSLSEAKMMLNAANQQTFRAEGVGEMVIPVPNGTGADTRILLKDVLYTPDVAYNLISVGRIDDAGYTTTFSGGHCVIVDSEGSTVGKIPKTGGLYLVRRERDDGAEAAAAATASTVETLTEMEAHRRFAHIPIRAIRELVARGFITGVKLVPSSEPHVCEACIRAKSTRKPVPKKREGERAEAFGDETHSDTWGPARVTTIGGRKYYVSFTDDATRFSTVYLMRLKSETFSSYVSYEAWLETHDGVRIKALNIDRGGEYLSDEFLAHLDARGVELKLSVHDTHEHAGVSERLNRTVMEKVRAMLIASGLPRFLWGEALLHAVWLKNRRRRRPSNGRTPYEALTGTPPDLSGIPIWGSQVWVHDESSGKVGVRAVAARWVGFDTQSKGHRVYWPERRSVTVERNVRFAAPNLPAPFADDDADLEGEEDGEEPGVDVKAPSPEPRETEPTVDMPAQNAPSVVEPTGRQTRTRAPSRIVRDILGGKAADKKLPRGVRVQEVPEEEAVEEMLKEEVDGIAMAAAQAQEEGLDPASLAEAKRRPEWPRWEEAMKEEMEALAKHGTWRVERPPLGTNIVSCRWVFHAKKDASGNISRYRARLVARGFSQIPGTDFFDTYAPVAKTASIRTVLAFAARHDLEVHQVDVKSAYLSGEFDDNEVIYMSVPPGVNLTDDPTLALRLLRPLYGLRQSARHWHKKLRRVLEELLNMKPCDVDQAVFYRIDGTDLIIIVVHVDDLTIAASCMALVVLVKTKLREAFEISDEGEIHWILGFAVIRDRSARTLSLSQTAYIEAIIRRFGLEEAKPLSTPMDPHVQLTAEQSPKTTAEVAEMRNVPYREAVGSLQYASLGTRPDITYAVSVLSRFLENPGRAHWEACKHVFRYLAGTKHLRLTYGGENRDLVGFTDADGSMHDDRKAISGYAFLIDGAAVSWASKKQELISLSTTESEYVAITHATKEALWSPFAHWPALHSSAIALTKDHQYHARTKHIDIRFHFIRWVVEDKKIKLVYCPTNDMVADVLTKALPSPKVKHFASALGLL</sequence>
<evidence type="ECO:0000259" key="11">
    <source>
        <dbReference type="PROSITE" id="PS50158"/>
    </source>
</evidence>
<evidence type="ECO:0000256" key="3">
    <source>
        <dbReference type="ARBA" id="ARBA00022723"/>
    </source>
</evidence>
<feature type="region of interest" description="Disordered" evidence="10">
    <location>
        <begin position="279"/>
        <end position="315"/>
    </location>
</feature>
<dbReference type="InterPro" id="IPR057670">
    <property type="entry name" value="SH3_retrovirus"/>
</dbReference>
<dbReference type="Pfam" id="PF14223">
    <property type="entry name" value="Retrotran_gag_2"/>
    <property type="match status" value="1"/>
</dbReference>
<evidence type="ECO:0000256" key="2">
    <source>
        <dbReference type="ARBA" id="ARBA00022670"/>
    </source>
</evidence>
<name>A0A2G8S3F3_9APHY</name>
<feature type="compositionally biased region" description="Acidic residues" evidence="10">
    <location>
        <begin position="901"/>
        <end position="917"/>
    </location>
</feature>
<keyword evidence="14" id="KW-1185">Reference proteome</keyword>
<comment type="catalytic activity">
    <reaction evidence="8">
        <text>DNA(n) + a 2'-deoxyribonucleoside 5'-triphosphate = DNA(n+1) + diphosphate</text>
        <dbReference type="Rhea" id="RHEA:22508"/>
        <dbReference type="Rhea" id="RHEA-COMP:17339"/>
        <dbReference type="Rhea" id="RHEA-COMP:17340"/>
        <dbReference type="ChEBI" id="CHEBI:33019"/>
        <dbReference type="ChEBI" id="CHEBI:61560"/>
        <dbReference type="ChEBI" id="CHEBI:173112"/>
        <dbReference type="EC" id="2.7.7.7"/>
    </reaction>
</comment>
<dbReference type="GO" id="GO:0008270">
    <property type="term" value="F:zinc ion binding"/>
    <property type="evidence" value="ECO:0007669"/>
    <property type="project" value="UniProtKB-KW"/>
</dbReference>
<dbReference type="GO" id="GO:0005634">
    <property type="term" value="C:nucleus"/>
    <property type="evidence" value="ECO:0007669"/>
    <property type="project" value="UniProtKB-ARBA"/>
</dbReference>
<dbReference type="PANTHER" id="PTHR42648:SF28">
    <property type="entry name" value="TRANSPOSON-ENCODED PROTEIN WITH RIBONUCLEASE H-LIKE AND RETROVIRUS ZINC FINGER-LIKE DOMAINS"/>
    <property type="match status" value="1"/>
</dbReference>
<evidence type="ECO:0000256" key="6">
    <source>
        <dbReference type="ARBA" id="ARBA00022884"/>
    </source>
</evidence>
<dbReference type="GO" id="GO:0006508">
    <property type="term" value="P:proteolysis"/>
    <property type="evidence" value="ECO:0007669"/>
    <property type="project" value="UniProtKB-KW"/>
</dbReference>
<dbReference type="STRING" id="1077348.A0A2G8S3F3"/>
<evidence type="ECO:0000313" key="13">
    <source>
        <dbReference type="EMBL" id="PIL28299.1"/>
    </source>
</evidence>
<dbReference type="InterPro" id="IPR012337">
    <property type="entry name" value="RNaseH-like_sf"/>
</dbReference>
<dbReference type="InterPro" id="IPR001584">
    <property type="entry name" value="Integrase_cat-core"/>
</dbReference>
<feature type="domain" description="CCHC-type" evidence="11">
    <location>
        <begin position="271"/>
        <end position="286"/>
    </location>
</feature>
<dbReference type="Pfam" id="PF07727">
    <property type="entry name" value="RVT_2"/>
    <property type="match status" value="1"/>
</dbReference>
<keyword evidence="9" id="KW-0862">Zinc</keyword>
<feature type="region of interest" description="Disordered" evidence="10">
    <location>
        <begin position="454"/>
        <end position="482"/>
    </location>
</feature>
<dbReference type="EMBL" id="AYKW01000025">
    <property type="protein sequence ID" value="PIL28299.1"/>
    <property type="molecule type" value="Genomic_DNA"/>
</dbReference>
<dbReference type="InterPro" id="IPR054722">
    <property type="entry name" value="PolX-like_BBD"/>
</dbReference>
<evidence type="ECO:0000256" key="7">
    <source>
        <dbReference type="ARBA" id="ARBA00048173"/>
    </source>
</evidence>
<dbReference type="GO" id="GO:0003887">
    <property type="term" value="F:DNA-directed DNA polymerase activity"/>
    <property type="evidence" value="ECO:0007669"/>
    <property type="project" value="UniProtKB-EC"/>
</dbReference>
<dbReference type="OrthoDB" id="2794615at2759"/>
<gene>
    <name evidence="13" type="ORF">GSI_09588</name>
</gene>
<feature type="region of interest" description="Disordered" evidence="10">
    <location>
        <begin position="345"/>
        <end position="417"/>
    </location>
</feature>
<dbReference type="GO" id="GO:0032196">
    <property type="term" value="P:transposition"/>
    <property type="evidence" value="ECO:0007669"/>
    <property type="project" value="UniProtKB-KW"/>
</dbReference>
<evidence type="ECO:0000256" key="8">
    <source>
        <dbReference type="ARBA" id="ARBA00049244"/>
    </source>
</evidence>
<dbReference type="SUPFAM" id="SSF56672">
    <property type="entry name" value="DNA/RNA polymerases"/>
    <property type="match status" value="1"/>
</dbReference>
<reference evidence="13 14" key="1">
    <citation type="journal article" date="2015" name="Sci. Rep.">
        <title>Chromosome-level genome map provides insights into diverse defense mechanisms in the medicinal fungus Ganoderma sinense.</title>
        <authorList>
            <person name="Zhu Y."/>
            <person name="Xu J."/>
            <person name="Sun C."/>
            <person name="Zhou S."/>
            <person name="Xu H."/>
            <person name="Nelson D.R."/>
            <person name="Qian J."/>
            <person name="Song J."/>
            <person name="Luo H."/>
            <person name="Xiang L."/>
            <person name="Li Y."/>
            <person name="Xu Z."/>
            <person name="Ji A."/>
            <person name="Wang L."/>
            <person name="Lu S."/>
            <person name="Hayward A."/>
            <person name="Sun W."/>
            <person name="Li X."/>
            <person name="Schwartz D.C."/>
            <person name="Wang Y."/>
            <person name="Chen S."/>
        </authorList>
    </citation>
    <scope>NUCLEOTIDE SEQUENCE [LARGE SCALE GENOMIC DNA]</scope>
    <source>
        <strain evidence="13 14">ZZ0214-1</strain>
    </source>
</reference>
<keyword evidence="3" id="KW-0479">Metal-binding</keyword>
<keyword evidence="5" id="KW-0378">Hydrolase</keyword>
<dbReference type="InterPro" id="IPR001878">
    <property type="entry name" value="Znf_CCHC"/>
</dbReference>
<dbReference type="PROSITE" id="PS50158">
    <property type="entry name" value="ZF_CCHC"/>
    <property type="match status" value="1"/>
</dbReference>
<evidence type="ECO:0000256" key="4">
    <source>
        <dbReference type="ARBA" id="ARBA00022750"/>
    </source>
</evidence>
<feature type="compositionally biased region" description="Basic and acidic residues" evidence="10">
    <location>
        <begin position="291"/>
        <end position="303"/>
    </location>
</feature>
<dbReference type="Proteomes" id="UP000230002">
    <property type="component" value="Unassembled WGS sequence"/>
</dbReference>
<feature type="region of interest" description="Disordered" evidence="10">
    <location>
        <begin position="895"/>
        <end position="954"/>
    </location>
</feature>
<dbReference type="InterPro" id="IPR043502">
    <property type="entry name" value="DNA/RNA_pol_sf"/>
</dbReference>
<keyword evidence="2" id="KW-0645">Protease</keyword>
<keyword evidence="9" id="KW-0863">Zinc-finger</keyword>
<feature type="compositionally biased region" description="Polar residues" evidence="10">
    <location>
        <begin position="454"/>
        <end position="467"/>
    </location>
</feature>
<keyword evidence="6" id="KW-0694">RNA-binding</keyword>
<dbReference type="SUPFAM" id="SSF53098">
    <property type="entry name" value="Ribonuclease H-like"/>
    <property type="match status" value="1"/>
</dbReference>
<evidence type="ECO:0000256" key="9">
    <source>
        <dbReference type="PROSITE-ProRule" id="PRU00047"/>
    </source>
</evidence>
<feature type="region of interest" description="Disordered" evidence="10">
    <location>
        <begin position="234"/>
        <end position="267"/>
    </location>
</feature>
<evidence type="ECO:0000259" key="12">
    <source>
        <dbReference type="PROSITE" id="PS50994"/>
    </source>
</evidence>
<dbReference type="GO" id="GO:0015074">
    <property type="term" value="P:DNA integration"/>
    <property type="evidence" value="ECO:0007669"/>
    <property type="project" value="InterPro"/>
</dbReference>
<dbReference type="GO" id="GO:0004190">
    <property type="term" value="F:aspartic-type endopeptidase activity"/>
    <property type="evidence" value="ECO:0007669"/>
    <property type="project" value="UniProtKB-KW"/>
</dbReference>
<comment type="caution">
    <text evidence="13">The sequence shown here is derived from an EMBL/GenBank/DDBJ whole genome shotgun (WGS) entry which is preliminary data.</text>
</comment>
<evidence type="ECO:0000256" key="5">
    <source>
        <dbReference type="ARBA" id="ARBA00022801"/>
    </source>
</evidence>
<dbReference type="InterPro" id="IPR013103">
    <property type="entry name" value="RVT_2"/>
</dbReference>
<keyword evidence="4" id="KW-0064">Aspartyl protease</keyword>
<dbReference type="GO" id="GO:0003964">
    <property type="term" value="F:RNA-directed DNA polymerase activity"/>
    <property type="evidence" value="ECO:0007669"/>
    <property type="project" value="UniProtKB-EC"/>
</dbReference>
<organism evidence="13 14">
    <name type="scientific">Ganoderma sinense ZZ0214-1</name>
    <dbReference type="NCBI Taxonomy" id="1077348"/>
    <lineage>
        <taxon>Eukaryota</taxon>
        <taxon>Fungi</taxon>
        <taxon>Dikarya</taxon>
        <taxon>Basidiomycota</taxon>
        <taxon>Agaricomycotina</taxon>
        <taxon>Agaricomycetes</taxon>
        <taxon>Polyporales</taxon>
        <taxon>Polyporaceae</taxon>
        <taxon>Ganoderma</taxon>
    </lineage>
</organism>
<dbReference type="Pfam" id="PF22936">
    <property type="entry name" value="Pol_BBD"/>
    <property type="match status" value="1"/>
</dbReference>